<keyword evidence="2" id="KW-0813">Transport</keyword>
<dbReference type="Gene3D" id="1.20.120.350">
    <property type="entry name" value="Voltage-gated potassium channels. Chain C"/>
    <property type="match status" value="1"/>
</dbReference>
<proteinExistence type="predicted"/>
<evidence type="ECO:0008006" key="17">
    <source>
        <dbReference type="Google" id="ProtNLM"/>
    </source>
</evidence>
<gene>
    <name evidence="15" type="ORF">PLE2_27</name>
</gene>
<evidence type="ECO:0000313" key="16">
    <source>
        <dbReference type="Proteomes" id="UP000207642"/>
    </source>
</evidence>
<feature type="transmembrane region" description="Helical" evidence="12">
    <location>
        <begin position="139"/>
        <end position="160"/>
    </location>
</feature>
<name>A0A1B0Y2S3_9CAUD</name>
<keyword evidence="4 12" id="KW-0812">Transmembrane</keyword>
<keyword evidence="3" id="KW-0633">Potassium transport</keyword>
<dbReference type="RefSeq" id="YP_009282368.1">
    <property type="nucleotide sequence ID" value="NC_031036.1"/>
</dbReference>
<evidence type="ECO:0000256" key="1">
    <source>
        <dbReference type="ARBA" id="ARBA00004141"/>
    </source>
</evidence>
<dbReference type="GO" id="GO:0008076">
    <property type="term" value="C:voltage-gated potassium channel complex"/>
    <property type="evidence" value="ECO:0007669"/>
    <property type="project" value="InterPro"/>
</dbReference>
<evidence type="ECO:0000256" key="11">
    <source>
        <dbReference type="ARBA" id="ARBA00023303"/>
    </source>
</evidence>
<evidence type="ECO:0000256" key="4">
    <source>
        <dbReference type="ARBA" id="ARBA00022692"/>
    </source>
</evidence>
<keyword evidence="9" id="KW-0406">Ion transport</keyword>
<feature type="domain" description="Ion transport" evidence="13">
    <location>
        <begin position="14"/>
        <end position="218"/>
    </location>
</feature>
<comment type="subcellular location">
    <subcellularLocation>
        <location evidence="1">Membrane</location>
        <topology evidence="1">Multi-pass membrane protein</topology>
    </subcellularLocation>
</comment>
<protein>
    <recommendedName>
        <fullName evidence="17">Ion transporter</fullName>
    </recommendedName>
</protein>
<evidence type="ECO:0000259" key="14">
    <source>
        <dbReference type="Pfam" id="PF09851"/>
    </source>
</evidence>
<keyword evidence="16" id="KW-1185">Reference proteome</keyword>
<keyword evidence="8 12" id="KW-1133">Transmembrane helix</keyword>
<dbReference type="SUPFAM" id="SSF81324">
    <property type="entry name" value="Voltage-gated potassium channels"/>
    <property type="match status" value="1"/>
</dbReference>
<dbReference type="Pfam" id="PF09851">
    <property type="entry name" value="SHOCT"/>
    <property type="match status" value="1"/>
</dbReference>
<dbReference type="Pfam" id="PF00520">
    <property type="entry name" value="Ion_trans"/>
    <property type="match status" value="1"/>
</dbReference>
<dbReference type="PANTHER" id="PTHR11537">
    <property type="entry name" value="VOLTAGE-GATED POTASSIUM CHANNEL"/>
    <property type="match status" value="1"/>
</dbReference>
<dbReference type="KEGG" id="vg:29064181"/>
<dbReference type="InterPro" id="IPR018649">
    <property type="entry name" value="SHOCT"/>
</dbReference>
<dbReference type="PRINTS" id="PR00169">
    <property type="entry name" value="KCHANNEL"/>
</dbReference>
<dbReference type="GeneID" id="29064181"/>
<dbReference type="InterPro" id="IPR027359">
    <property type="entry name" value="Volt_channel_dom_sf"/>
</dbReference>
<evidence type="ECO:0000256" key="8">
    <source>
        <dbReference type="ARBA" id="ARBA00022989"/>
    </source>
</evidence>
<dbReference type="Proteomes" id="UP000207642">
    <property type="component" value="Segment"/>
</dbReference>
<evidence type="ECO:0000256" key="9">
    <source>
        <dbReference type="ARBA" id="ARBA00023065"/>
    </source>
</evidence>
<feature type="transmembrane region" description="Helical" evidence="12">
    <location>
        <begin position="193"/>
        <end position="217"/>
    </location>
</feature>
<feature type="domain" description="SHOCT" evidence="14">
    <location>
        <begin position="230"/>
        <end position="257"/>
    </location>
</feature>
<dbReference type="InterPro" id="IPR005821">
    <property type="entry name" value="Ion_trans_dom"/>
</dbReference>
<evidence type="ECO:0000256" key="10">
    <source>
        <dbReference type="ARBA" id="ARBA00023136"/>
    </source>
</evidence>
<keyword evidence="11" id="KW-0407">Ion channel</keyword>
<dbReference type="GO" id="GO:0005249">
    <property type="term" value="F:voltage-gated potassium channel activity"/>
    <property type="evidence" value="ECO:0007669"/>
    <property type="project" value="InterPro"/>
</dbReference>
<feature type="transmembrane region" description="Helical" evidence="12">
    <location>
        <begin position="80"/>
        <end position="102"/>
    </location>
</feature>
<evidence type="ECO:0000313" key="15">
    <source>
        <dbReference type="EMBL" id="ANJ65486.1"/>
    </source>
</evidence>
<accession>A0A1B0Y2S3</accession>
<dbReference type="InterPro" id="IPR028325">
    <property type="entry name" value="VG_K_chnl"/>
</dbReference>
<evidence type="ECO:0000256" key="12">
    <source>
        <dbReference type="SAM" id="Phobius"/>
    </source>
</evidence>
<dbReference type="EMBL" id="KU848187">
    <property type="protein sequence ID" value="ANJ65486.1"/>
    <property type="molecule type" value="Genomic_DNA"/>
</dbReference>
<evidence type="ECO:0000256" key="2">
    <source>
        <dbReference type="ARBA" id="ARBA00022448"/>
    </source>
</evidence>
<dbReference type="GO" id="GO:0001508">
    <property type="term" value="P:action potential"/>
    <property type="evidence" value="ECO:0007669"/>
    <property type="project" value="TreeGrafter"/>
</dbReference>
<evidence type="ECO:0000259" key="13">
    <source>
        <dbReference type="Pfam" id="PF00520"/>
    </source>
</evidence>
<keyword evidence="10 12" id="KW-0472">Membrane</keyword>
<keyword evidence="5" id="KW-0631">Potassium channel</keyword>
<keyword evidence="6" id="KW-0851">Voltage-gated channel</keyword>
<dbReference type="Gene3D" id="1.10.287.70">
    <property type="match status" value="1"/>
</dbReference>
<feature type="transmembrane region" description="Helical" evidence="12">
    <location>
        <begin position="16"/>
        <end position="38"/>
    </location>
</feature>
<reference evidence="15 16" key="1">
    <citation type="submission" date="2016-02" db="EMBL/GenBank/DDBJ databases">
        <authorList>
            <person name="Wen L."/>
            <person name="He K."/>
            <person name="Yang H."/>
        </authorList>
    </citation>
    <scope>NUCLEOTIDE SEQUENCE [LARGE SCALE GENOMIC DNA]</scope>
</reference>
<evidence type="ECO:0000256" key="7">
    <source>
        <dbReference type="ARBA" id="ARBA00022958"/>
    </source>
</evidence>
<organism evidence="15 16">
    <name type="scientific">Lactobacillus phage PLE2</name>
    <dbReference type="NCBI Taxonomy" id="1815511"/>
    <lineage>
        <taxon>Viruses</taxon>
        <taxon>Duplodnaviria</taxon>
        <taxon>Heunggongvirae</taxon>
        <taxon>Uroviricota</taxon>
        <taxon>Caudoviricetes</taxon>
        <taxon>Pleeduovirus</taxon>
        <taxon>Pleeduovirus PLE2</taxon>
    </lineage>
</organism>
<sequence length="259" mass="29012">MATKKVNKVLIALHKYYTVLFAILALLSVALIVLDYMGRISIDKSPYTEIDNGILVIFAIDYFSRMLHADSKWDFFKHNLIDLLAIIPFNYAFSFFRFGRIFRLARLTRLMRLTRLARLAGIVGILTKHAERILKRTGLIYYIWLSAALILIGASVYSVTESVGYGDSLWWAIVTATTVGYGDISPHTVLGRIAAVILMFNGIGLISALTSAVTAYLSGTNSDSSQSPTDEIKKLYDLKQIGAITQSEYDAKKRQLLRL</sequence>
<dbReference type="PANTHER" id="PTHR11537:SF254">
    <property type="entry name" value="POTASSIUM VOLTAGE-GATED CHANNEL PROTEIN SHAB"/>
    <property type="match status" value="1"/>
</dbReference>
<evidence type="ECO:0000256" key="6">
    <source>
        <dbReference type="ARBA" id="ARBA00022882"/>
    </source>
</evidence>
<keyword evidence="7" id="KW-0630">Potassium</keyword>
<evidence type="ECO:0000256" key="5">
    <source>
        <dbReference type="ARBA" id="ARBA00022826"/>
    </source>
</evidence>
<evidence type="ECO:0000256" key="3">
    <source>
        <dbReference type="ARBA" id="ARBA00022538"/>
    </source>
</evidence>